<sequence length="511" mass="57768">MQNQEPDPNREEPLRRGKPMVSSFRTKDDFLRLFRGNAKYRDIVEVESGTGFAYRNRQIVQIESLELFDEKGNRFELTTRQQLLDFFNGRNYEILFNRTLTEVERASCSAYLYDLNHKRYQIQRTVECDCLGPLTFLLEGENLHELRGISQVEGVPPKHASTQPPVGRMETELDYCTSAVAWDPSACEVIESTRVDPNQYYLGKYNRSSDETTVAIIDTGLEDRDYQIPCWYQQAIDPCSKGTVAVEQIGWNFAYPDLAPPSSEHLPIDNNLYRHGTKVAHIIHQLSPRTRLMILKVFDQEGIGSLSDLLCALAYVVRNKANIVNASFGYYGAKIPLLERFFETLNKAGVMVFCAAGNHGDIDGTPKDISSTSFYPACLGLDNIITVTTVKPGPSRRPLEILPRPFVITKKQLVPYENYSNRYVTLGVLTEEGSFRNPYRSCKQESGAIEGSSFATPYALGLAARHYAAIRADYESGNLSLKAAYLKHLPLQVNESLKAYVVDGQYIPYRP</sequence>
<dbReference type="RefSeq" id="WP_104709616.1">
    <property type="nucleotide sequence ID" value="NZ_PTRA01000001.1"/>
</dbReference>
<dbReference type="AlphaFoldDB" id="A0A2S7IL94"/>
<feature type="active site" description="Charge relay system" evidence="5">
    <location>
        <position position="275"/>
    </location>
</feature>
<dbReference type="InterPro" id="IPR036852">
    <property type="entry name" value="Peptidase_S8/S53_dom_sf"/>
</dbReference>
<evidence type="ECO:0000256" key="5">
    <source>
        <dbReference type="PROSITE-ProRule" id="PRU01240"/>
    </source>
</evidence>
<evidence type="ECO:0000256" key="3">
    <source>
        <dbReference type="ARBA" id="ARBA00022801"/>
    </source>
</evidence>
<evidence type="ECO:0000313" key="7">
    <source>
        <dbReference type="EMBL" id="PQA58398.1"/>
    </source>
</evidence>
<comment type="similarity">
    <text evidence="1 5">Belongs to the peptidase S8 family.</text>
</comment>
<dbReference type="PANTHER" id="PTHR43806">
    <property type="entry name" value="PEPTIDASE S8"/>
    <property type="match status" value="1"/>
</dbReference>
<organism evidence="7 8">
    <name type="scientific">Siphonobacter curvatus</name>
    <dbReference type="NCBI Taxonomy" id="2094562"/>
    <lineage>
        <taxon>Bacteria</taxon>
        <taxon>Pseudomonadati</taxon>
        <taxon>Bacteroidota</taxon>
        <taxon>Cytophagia</taxon>
        <taxon>Cytophagales</taxon>
        <taxon>Cytophagaceae</taxon>
        <taxon>Siphonobacter</taxon>
    </lineage>
</organism>
<dbReference type="PRINTS" id="PR00723">
    <property type="entry name" value="SUBTILISIN"/>
</dbReference>
<feature type="domain" description="Peptidase S8/S53" evidence="6">
    <location>
        <begin position="210"/>
        <end position="470"/>
    </location>
</feature>
<proteinExistence type="inferred from homology"/>
<name>A0A2S7IL94_9BACT</name>
<protein>
    <recommendedName>
        <fullName evidence="6">Peptidase S8/S53 domain-containing protein</fullName>
    </recommendedName>
</protein>
<keyword evidence="3 5" id="KW-0378">Hydrolase</keyword>
<comment type="caution">
    <text evidence="7">The sequence shown here is derived from an EMBL/GenBank/DDBJ whole genome shotgun (WGS) entry which is preliminary data.</text>
</comment>
<evidence type="ECO:0000256" key="4">
    <source>
        <dbReference type="ARBA" id="ARBA00022825"/>
    </source>
</evidence>
<dbReference type="Pfam" id="PF00082">
    <property type="entry name" value="Peptidase_S8"/>
    <property type="match status" value="1"/>
</dbReference>
<dbReference type="SUPFAM" id="SSF52743">
    <property type="entry name" value="Subtilisin-like"/>
    <property type="match status" value="1"/>
</dbReference>
<dbReference type="EMBL" id="PTRA01000001">
    <property type="protein sequence ID" value="PQA58398.1"/>
    <property type="molecule type" value="Genomic_DNA"/>
</dbReference>
<reference evidence="8" key="1">
    <citation type="submission" date="2018-02" db="EMBL/GenBank/DDBJ databases">
        <title>Genome sequencing of Solimonas sp. HR-BB.</title>
        <authorList>
            <person name="Lee Y."/>
            <person name="Jeon C.O."/>
        </authorList>
    </citation>
    <scope>NUCLEOTIDE SEQUENCE [LARGE SCALE GENOMIC DNA]</scope>
    <source>
        <strain evidence="8">HR-U</strain>
    </source>
</reference>
<dbReference type="PROSITE" id="PS51892">
    <property type="entry name" value="SUBTILASE"/>
    <property type="match status" value="1"/>
</dbReference>
<gene>
    <name evidence="7" type="ORF">C5O19_01615</name>
</gene>
<feature type="active site" description="Charge relay system" evidence="5">
    <location>
        <position position="453"/>
    </location>
</feature>
<dbReference type="InterPro" id="IPR050131">
    <property type="entry name" value="Peptidase_S8_subtilisin-like"/>
</dbReference>
<dbReference type="GO" id="GO:0006508">
    <property type="term" value="P:proteolysis"/>
    <property type="evidence" value="ECO:0007669"/>
    <property type="project" value="UniProtKB-KW"/>
</dbReference>
<keyword evidence="2 5" id="KW-0645">Protease</keyword>
<dbReference type="Gene3D" id="3.40.50.200">
    <property type="entry name" value="Peptidase S8/S53 domain"/>
    <property type="match status" value="1"/>
</dbReference>
<dbReference type="GO" id="GO:0004252">
    <property type="term" value="F:serine-type endopeptidase activity"/>
    <property type="evidence" value="ECO:0007669"/>
    <property type="project" value="UniProtKB-UniRule"/>
</dbReference>
<dbReference type="InterPro" id="IPR015500">
    <property type="entry name" value="Peptidase_S8_subtilisin-rel"/>
</dbReference>
<evidence type="ECO:0000259" key="6">
    <source>
        <dbReference type="Pfam" id="PF00082"/>
    </source>
</evidence>
<keyword evidence="4 5" id="KW-0720">Serine protease</keyword>
<keyword evidence="8" id="KW-1185">Reference proteome</keyword>
<feature type="active site" description="Charge relay system" evidence="5">
    <location>
        <position position="218"/>
    </location>
</feature>
<dbReference type="PANTHER" id="PTHR43806:SF11">
    <property type="entry name" value="CEREVISIN-RELATED"/>
    <property type="match status" value="1"/>
</dbReference>
<dbReference type="InterPro" id="IPR000209">
    <property type="entry name" value="Peptidase_S8/S53_dom"/>
</dbReference>
<evidence type="ECO:0000313" key="8">
    <source>
        <dbReference type="Proteomes" id="UP000239590"/>
    </source>
</evidence>
<dbReference type="Proteomes" id="UP000239590">
    <property type="component" value="Unassembled WGS sequence"/>
</dbReference>
<accession>A0A2S7IL94</accession>
<dbReference type="OrthoDB" id="1489285at2"/>
<evidence type="ECO:0000256" key="2">
    <source>
        <dbReference type="ARBA" id="ARBA00022670"/>
    </source>
</evidence>
<evidence type="ECO:0000256" key="1">
    <source>
        <dbReference type="ARBA" id="ARBA00011073"/>
    </source>
</evidence>